<dbReference type="STRING" id="1393122.SAMN05660895_1575"/>
<dbReference type="PANTHER" id="PTHR21237:SF23">
    <property type="entry name" value="GRPE PROTEIN HOMOLOG, MITOCHONDRIAL"/>
    <property type="match status" value="1"/>
</dbReference>
<accession>A0A1I7NER6</accession>
<dbReference type="InterPro" id="IPR013805">
    <property type="entry name" value="GrpE_CC"/>
</dbReference>
<dbReference type="PRINTS" id="PR00773">
    <property type="entry name" value="GRPEPROTEIN"/>
</dbReference>
<dbReference type="Gene3D" id="3.90.20.20">
    <property type="match status" value="1"/>
</dbReference>
<evidence type="ECO:0000256" key="2">
    <source>
        <dbReference type="ARBA" id="ARBA00023186"/>
    </source>
</evidence>
<dbReference type="InterPro" id="IPR009012">
    <property type="entry name" value="GrpE_head"/>
</dbReference>
<reference evidence="9" key="1">
    <citation type="submission" date="2016-10" db="EMBL/GenBank/DDBJ databases">
        <authorList>
            <person name="Varghese N."/>
            <person name="Submissions S."/>
        </authorList>
    </citation>
    <scope>NUCLEOTIDE SEQUENCE [LARGE SCALE GENOMIC DNA]</scope>
    <source>
        <strain evidence="9">DSM 14807</strain>
    </source>
</reference>
<evidence type="ECO:0000256" key="7">
    <source>
        <dbReference type="SAM" id="MobiDB-lite"/>
    </source>
</evidence>
<dbReference type="AlphaFoldDB" id="A0A1I7NER6"/>
<comment type="function">
    <text evidence="3 4">Participates actively in the response to hyperosmotic and heat shock by preventing the aggregation of stress-denatured proteins, in association with DnaK and GrpE. It is the nucleotide exchange factor for DnaK and may function as a thermosensor. Unfolded proteins bind initially to DnaJ; upon interaction with the DnaJ-bound protein, DnaK hydrolyzes its bound ATP, resulting in the formation of a stable complex. GrpE releases ADP from DnaK; ATP binding to DnaK triggers the release of the substrate protein, thus completing the reaction cycle. Several rounds of ATP-dependent interactions between DnaJ, DnaK and GrpE are required for fully efficient folding.</text>
</comment>
<gene>
    <name evidence="3" type="primary">grpE</name>
    <name evidence="8" type="ORF">SAMN05660895_1575</name>
</gene>
<sequence>MDEKELQHNGMSQPQTQSDNPALPPEEAQQAELNIDENVGGTTHLSDEMEEPSVVEKLENELAECKDKYLRLIAEFDNYKKRTAKERMELMQTAGREIIVSLLDVLDDFDRAIQQLDQAKDITALKEGIHLIYNKFKSILQSKGLKEMETLHAHFDPELHEAISEVPAPDENLKGKVLDYVQKGYWLNDKIIRHAKVVVGK</sequence>
<protein>
    <recommendedName>
        <fullName evidence="3 4">Protein GrpE</fullName>
    </recommendedName>
    <alternativeName>
        <fullName evidence="3">HSP-70 cofactor</fullName>
    </alternativeName>
</protein>
<evidence type="ECO:0000256" key="4">
    <source>
        <dbReference type="RuleBase" id="RU000639"/>
    </source>
</evidence>
<dbReference type="PANTHER" id="PTHR21237">
    <property type="entry name" value="GRPE PROTEIN"/>
    <property type="match status" value="1"/>
</dbReference>
<dbReference type="Proteomes" id="UP000199537">
    <property type="component" value="Unassembled WGS sequence"/>
</dbReference>
<keyword evidence="3 4" id="KW-0346">Stress response</keyword>
<dbReference type="GO" id="GO:0051087">
    <property type="term" value="F:protein-folding chaperone binding"/>
    <property type="evidence" value="ECO:0007669"/>
    <property type="project" value="InterPro"/>
</dbReference>
<name>A0A1I7NER6_9BACT</name>
<comment type="subcellular location">
    <subcellularLocation>
        <location evidence="3">Cytoplasm</location>
    </subcellularLocation>
</comment>
<keyword evidence="2 3" id="KW-0143">Chaperone</keyword>
<feature type="coiled-coil region" evidence="6">
    <location>
        <begin position="55"/>
        <end position="82"/>
    </location>
</feature>
<organism evidence="8 9">
    <name type="scientific">Thermoflavifilum thermophilum</name>
    <dbReference type="NCBI Taxonomy" id="1393122"/>
    <lineage>
        <taxon>Bacteria</taxon>
        <taxon>Pseudomonadati</taxon>
        <taxon>Bacteroidota</taxon>
        <taxon>Chitinophagia</taxon>
        <taxon>Chitinophagales</taxon>
        <taxon>Chitinophagaceae</taxon>
        <taxon>Thermoflavifilum</taxon>
    </lineage>
</organism>
<keyword evidence="3" id="KW-0963">Cytoplasm</keyword>
<evidence type="ECO:0000313" key="8">
    <source>
        <dbReference type="EMBL" id="SFV33158.1"/>
    </source>
</evidence>
<proteinExistence type="inferred from homology"/>
<dbReference type="GO" id="GO:0000774">
    <property type="term" value="F:adenyl-nucleotide exchange factor activity"/>
    <property type="evidence" value="ECO:0007669"/>
    <property type="project" value="InterPro"/>
</dbReference>
<dbReference type="SUPFAM" id="SSF51064">
    <property type="entry name" value="Head domain of nucleotide exchange factor GrpE"/>
    <property type="match status" value="1"/>
</dbReference>
<evidence type="ECO:0000256" key="6">
    <source>
        <dbReference type="SAM" id="Coils"/>
    </source>
</evidence>
<dbReference type="PROSITE" id="PS01071">
    <property type="entry name" value="GRPE"/>
    <property type="match status" value="1"/>
</dbReference>
<evidence type="ECO:0000313" key="9">
    <source>
        <dbReference type="Proteomes" id="UP000199537"/>
    </source>
</evidence>
<dbReference type="Gene3D" id="2.30.22.10">
    <property type="entry name" value="Head domain of nucleotide exchange factor GrpE"/>
    <property type="match status" value="1"/>
</dbReference>
<dbReference type="GO" id="GO:0005737">
    <property type="term" value="C:cytoplasm"/>
    <property type="evidence" value="ECO:0007669"/>
    <property type="project" value="UniProtKB-SubCell"/>
</dbReference>
<evidence type="ECO:0000256" key="5">
    <source>
        <dbReference type="RuleBase" id="RU004478"/>
    </source>
</evidence>
<dbReference type="GO" id="GO:0006457">
    <property type="term" value="P:protein folding"/>
    <property type="evidence" value="ECO:0007669"/>
    <property type="project" value="InterPro"/>
</dbReference>
<feature type="region of interest" description="Disordered" evidence="7">
    <location>
        <begin position="1"/>
        <end position="51"/>
    </location>
</feature>
<dbReference type="HAMAP" id="MF_01151">
    <property type="entry name" value="GrpE"/>
    <property type="match status" value="1"/>
</dbReference>
<evidence type="ECO:0000256" key="3">
    <source>
        <dbReference type="HAMAP-Rule" id="MF_01151"/>
    </source>
</evidence>
<feature type="compositionally biased region" description="Polar residues" evidence="7">
    <location>
        <begin position="9"/>
        <end position="20"/>
    </location>
</feature>
<dbReference type="GO" id="GO:0051082">
    <property type="term" value="F:unfolded protein binding"/>
    <property type="evidence" value="ECO:0007669"/>
    <property type="project" value="TreeGrafter"/>
</dbReference>
<dbReference type="EMBL" id="FPCJ01000001">
    <property type="protein sequence ID" value="SFV33158.1"/>
    <property type="molecule type" value="Genomic_DNA"/>
</dbReference>
<comment type="subunit">
    <text evidence="3">Homodimer.</text>
</comment>
<keyword evidence="9" id="KW-1185">Reference proteome</keyword>
<evidence type="ECO:0000256" key="1">
    <source>
        <dbReference type="ARBA" id="ARBA00009054"/>
    </source>
</evidence>
<dbReference type="CDD" id="cd00446">
    <property type="entry name" value="GrpE"/>
    <property type="match status" value="1"/>
</dbReference>
<dbReference type="GO" id="GO:0042803">
    <property type="term" value="F:protein homodimerization activity"/>
    <property type="evidence" value="ECO:0007669"/>
    <property type="project" value="InterPro"/>
</dbReference>
<dbReference type="RefSeq" id="WP_245759934.1">
    <property type="nucleotide sequence ID" value="NZ_FPCJ01000001.1"/>
</dbReference>
<dbReference type="SUPFAM" id="SSF58014">
    <property type="entry name" value="Coiled-coil domain of nucleotide exchange factor GrpE"/>
    <property type="match status" value="1"/>
</dbReference>
<dbReference type="InterPro" id="IPR000740">
    <property type="entry name" value="GrpE"/>
</dbReference>
<keyword evidence="6" id="KW-0175">Coiled coil</keyword>
<dbReference type="Pfam" id="PF01025">
    <property type="entry name" value="GrpE"/>
    <property type="match status" value="1"/>
</dbReference>
<comment type="similarity">
    <text evidence="1 3 5">Belongs to the GrpE family.</text>
</comment>